<dbReference type="AlphaFoldDB" id="A0A4Y2MYB0"/>
<protein>
    <submittedName>
        <fullName evidence="1">Uncharacterized protein</fullName>
    </submittedName>
</protein>
<dbReference type="Proteomes" id="UP000499080">
    <property type="component" value="Unassembled WGS sequence"/>
</dbReference>
<accession>A0A4Y2MYB0</accession>
<dbReference type="OrthoDB" id="6779804at2759"/>
<organism evidence="1 2">
    <name type="scientific">Araneus ventricosus</name>
    <name type="common">Orbweaver spider</name>
    <name type="synonym">Epeira ventricosa</name>
    <dbReference type="NCBI Taxonomy" id="182803"/>
    <lineage>
        <taxon>Eukaryota</taxon>
        <taxon>Metazoa</taxon>
        <taxon>Ecdysozoa</taxon>
        <taxon>Arthropoda</taxon>
        <taxon>Chelicerata</taxon>
        <taxon>Arachnida</taxon>
        <taxon>Araneae</taxon>
        <taxon>Araneomorphae</taxon>
        <taxon>Entelegynae</taxon>
        <taxon>Araneoidea</taxon>
        <taxon>Araneidae</taxon>
        <taxon>Araneus</taxon>
    </lineage>
</organism>
<reference evidence="1 2" key="1">
    <citation type="journal article" date="2019" name="Sci. Rep.">
        <title>Orb-weaving spider Araneus ventricosus genome elucidates the spidroin gene catalogue.</title>
        <authorList>
            <person name="Kono N."/>
            <person name="Nakamura H."/>
            <person name="Ohtoshi R."/>
            <person name="Moran D.A.P."/>
            <person name="Shinohara A."/>
            <person name="Yoshida Y."/>
            <person name="Fujiwara M."/>
            <person name="Mori M."/>
            <person name="Tomita M."/>
            <person name="Arakawa K."/>
        </authorList>
    </citation>
    <scope>NUCLEOTIDE SEQUENCE [LARGE SCALE GENOMIC DNA]</scope>
</reference>
<comment type="caution">
    <text evidence="1">The sequence shown here is derived from an EMBL/GenBank/DDBJ whole genome shotgun (WGS) entry which is preliminary data.</text>
</comment>
<evidence type="ECO:0000313" key="2">
    <source>
        <dbReference type="Proteomes" id="UP000499080"/>
    </source>
</evidence>
<gene>
    <name evidence="1" type="ORF">AVEN_202477_1</name>
</gene>
<keyword evidence="2" id="KW-1185">Reference proteome</keyword>
<proteinExistence type="predicted"/>
<dbReference type="EMBL" id="BGPR01008069">
    <property type="protein sequence ID" value="GBN31350.1"/>
    <property type="molecule type" value="Genomic_DNA"/>
</dbReference>
<sequence>MEFLCKLLAEVETDENSVFDKEDNGPDYVLEDNFSDHECFREHDTQSEDDGDFGNEEVNNTKWFKSKDGVKWRQRKLKQKIRFRCHNIVSSYLEQKNQRKM</sequence>
<evidence type="ECO:0000313" key="1">
    <source>
        <dbReference type="EMBL" id="GBN31350.1"/>
    </source>
</evidence>
<name>A0A4Y2MYB0_ARAVE</name>